<accession>A0A0E9P5K4</accession>
<evidence type="ECO:0000313" key="1">
    <source>
        <dbReference type="EMBL" id="JAG99556.1"/>
    </source>
</evidence>
<sequence length="19" mass="2204">MKAIMQLHECKPIINCALF</sequence>
<dbReference type="EMBL" id="GBXM01109020">
    <property type="protein sequence ID" value="JAG99556.1"/>
    <property type="molecule type" value="Transcribed_RNA"/>
</dbReference>
<protein>
    <submittedName>
        <fullName evidence="1">Uncharacterized protein</fullName>
    </submittedName>
</protein>
<proteinExistence type="predicted"/>
<reference evidence="1" key="2">
    <citation type="journal article" date="2015" name="Fish Shellfish Immunol.">
        <title>Early steps in the European eel (Anguilla anguilla)-Vibrio vulnificus interaction in the gills: Role of the RtxA13 toxin.</title>
        <authorList>
            <person name="Callol A."/>
            <person name="Pajuelo D."/>
            <person name="Ebbesson L."/>
            <person name="Teles M."/>
            <person name="MacKenzie S."/>
            <person name="Amaro C."/>
        </authorList>
    </citation>
    <scope>NUCLEOTIDE SEQUENCE</scope>
</reference>
<name>A0A0E9P5K4_ANGAN</name>
<organism evidence="1">
    <name type="scientific">Anguilla anguilla</name>
    <name type="common">European freshwater eel</name>
    <name type="synonym">Muraena anguilla</name>
    <dbReference type="NCBI Taxonomy" id="7936"/>
    <lineage>
        <taxon>Eukaryota</taxon>
        <taxon>Metazoa</taxon>
        <taxon>Chordata</taxon>
        <taxon>Craniata</taxon>
        <taxon>Vertebrata</taxon>
        <taxon>Euteleostomi</taxon>
        <taxon>Actinopterygii</taxon>
        <taxon>Neopterygii</taxon>
        <taxon>Teleostei</taxon>
        <taxon>Anguilliformes</taxon>
        <taxon>Anguillidae</taxon>
        <taxon>Anguilla</taxon>
    </lineage>
</organism>
<dbReference type="AlphaFoldDB" id="A0A0E9P5K4"/>
<reference evidence="1" key="1">
    <citation type="submission" date="2014-11" db="EMBL/GenBank/DDBJ databases">
        <authorList>
            <person name="Amaro Gonzalez C."/>
        </authorList>
    </citation>
    <scope>NUCLEOTIDE SEQUENCE</scope>
</reference>